<feature type="region of interest" description="Disordered" evidence="4">
    <location>
        <begin position="398"/>
        <end position="425"/>
    </location>
</feature>
<dbReference type="InterPro" id="IPR045058">
    <property type="entry name" value="GIMA/IAN/Toc"/>
</dbReference>
<keyword evidence="7" id="KW-1185">Reference proteome</keyword>
<reference evidence="6" key="1">
    <citation type="submission" date="2025-08" db="UniProtKB">
        <authorList>
            <consortium name="Ensembl"/>
        </authorList>
    </citation>
    <scope>IDENTIFICATION</scope>
</reference>
<dbReference type="PROSITE" id="PS51720">
    <property type="entry name" value="G_AIG1"/>
    <property type="match status" value="2"/>
</dbReference>
<dbReference type="PANTHER" id="PTHR10903">
    <property type="entry name" value="GTPASE, IMAP FAMILY MEMBER-RELATED"/>
    <property type="match status" value="1"/>
</dbReference>
<name>A0A671PUM8_9TELE</name>
<sequence>FKFSQGTSEEENLSELYLISKRIPVYSLSTRRIVLLGKSGAGKSAAGNTILGQREFRSERGKRSVTRKSSEKHTTVSGRSVSVVDTPGFFHAQIKTEELTVEVERCVYLSSPGPHAFLINCISGLCVFLLVLQGDRFTQEDQKIVEKIEELLEEKRIENTWLLFTRVDQLDEGNKTINKVINETEFLKNLTQKYEGRFHVFNNKTKVPSDQVKSLITKVFQRTLQRYISADSCSFRRIVLLGRRGVGKSAAGNTILGQNVFKSTRGSNAVTRECTEKRATVSGRKVSVVDTPPFFETEMNPDQLMTEIARSVYLSSPGPHAFLIVFNVNMKITEQEQKIPQMIETMFGEGVLKYSIILFTHGDLLRGESMEQAIEKNNALRRLVDQCDGRYHVFNNKDQNNRKQRQREEEERKQQEENEEERDLREQKRTELSCYQLLIKSACEKHIFVYLYSIHHHCHPH</sequence>
<keyword evidence="3" id="KW-0342">GTP-binding</keyword>
<evidence type="ECO:0000313" key="6">
    <source>
        <dbReference type="Ensembl" id="ENSSANP00000061322.1"/>
    </source>
</evidence>
<dbReference type="InterPro" id="IPR006703">
    <property type="entry name" value="G_AIG1"/>
</dbReference>
<protein>
    <recommendedName>
        <fullName evidence="5">AIG1-type G domain-containing protein</fullName>
    </recommendedName>
</protein>
<reference evidence="6" key="2">
    <citation type="submission" date="2025-09" db="UniProtKB">
        <authorList>
            <consortium name="Ensembl"/>
        </authorList>
    </citation>
    <scope>IDENTIFICATION</scope>
</reference>
<dbReference type="FunFam" id="3.40.50.300:FF:000366">
    <property type="entry name" value="GTPase, IMAP family member 2"/>
    <property type="match status" value="2"/>
</dbReference>
<dbReference type="Ensembl" id="ENSSANT00000065219.1">
    <property type="protein sequence ID" value="ENSSANP00000061322.1"/>
    <property type="gene ID" value="ENSSANG00000030635.1"/>
</dbReference>
<evidence type="ECO:0000256" key="2">
    <source>
        <dbReference type="ARBA" id="ARBA00022741"/>
    </source>
</evidence>
<feature type="domain" description="AIG1-type G" evidence="5">
    <location>
        <begin position="233"/>
        <end position="433"/>
    </location>
</feature>
<dbReference type="Gene3D" id="3.40.50.300">
    <property type="entry name" value="P-loop containing nucleotide triphosphate hydrolases"/>
    <property type="match status" value="2"/>
</dbReference>
<keyword evidence="2" id="KW-0547">Nucleotide-binding</keyword>
<evidence type="ECO:0000256" key="1">
    <source>
        <dbReference type="ARBA" id="ARBA00008535"/>
    </source>
</evidence>
<dbReference type="GO" id="GO:0005525">
    <property type="term" value="F:GTP binding"/>
    <property type="evidence" value="ECO:0007669"/>
    <property type="project" value="UniProtKB-KW"/>
</dbReference>
<organism evidence="6 7">
    <name type="scientific">Sinocyclocheilus anshuiensis</name>
    <dbReference type="NCBI Taxonomy" id="1608454"/>
    <lineage>
        <taxon>Eukaryota</taxon>
        <taxon>Metazoa</taxon>
        <taxon>Chordata</taxon>
        <taxon>Craniata</taxon>
        <taxon>Vertebrata</taxon>
        <taxon>Euteleostomi</taxon>
        <taxon>Actinopterygii</taxon>
        <taxon>Neopterygii</taxon>
        <taxon>Teleostei</taxon>
        <taxon>Ostariophysi</taxon>
        <taxon>Cypriniformes</taxon>
        <taxon>Cyprinidae</taxon>
        <taxon>Cyprininae</taxon>
        <taxon>Sinocyclocheilus</taxon>
    </lineage>
</organism>
<evidence type="ECO:0000256" key="3">
    <source>
        <dbReference type="ARBA" id="ARBA00023134"/>
    </source>
</evidence>
<feature type="domain" description="AIG1-type G" evidence="5">
    <location>
        <begin position="28"/>
        <end position="231"/>
    </location>
</feature>
<proteinExistence type="inferred from homology"/>
<evidence type="ECO:0000256" key="4">
    <source>
        <dbReference type="SAM" id="MobiDB-lite"/>
    </source>
</evidence>
<dbReference type="SUPFAM" id="SSF52540">
    <property type="entry name" value="P-loop containing nucleoside triphosphate hydrolases"/>
    <property type="match status" value="2"/>
</dbReference>
<accession>A0A671PUM8</accession>
<evidence type="ECO:0000259" key="5">
    <source>
        <dbReference type="PROSITE" id="PS51720"/>
    </source>
</evidence>
<dbReference type="PANTHER" id="PTHR10903:SF186">
    <property type="entry name" value="GTPASE IMAP FAMILY MEMBER 4-LIKE-RELATED"/>
    <property type="match status" value="1"/>
</dbReference>
<dbReference type="CDD" id="cd01852">
    <property type="entry name" value="AIG1"/>
    <property type="match status" value="1"/>
</dbReference>
<dbReference type="Proteomes" id="UP000472260">
    <property type="component" value="Unassembled WGS sequence"/>
</dbReference>
<dbReference type="Pfam" id="PF04548">
    <property type="entry name" value="AIG1"/>
    <property type="match status" value="2"/>
</dbReference>
<comment type="similarity">
    <text evidence="1">Belongs to the TRAFAC class TrmE-Era-EngA-EngB-Septin-like GTPase superfamily. AIG1/Toc34/Toc159-like paraseptin GTPase family. IAN subfamily.</text>
</comment>
<evidence type="ECO:0000313" key="7">
    <source>
        <dbReference type="Proteomes" id="UP000472260"/>
    </source>
</evidence>
<dbReference type="AlphaFoldDB" id="A0A671PUM8"/>
<dbReference type="InterPro" id="IPR027417">
    <property type="entry name" value="P-loop_NTPase"/>
</dbReference>
<feature type="compositionally biased region" description="Basic and acidic residues" evidence="4">
    <location>
        <begin position="406"/>
        <end position="425"/>
    </location>
</feature>